<dbReference type="OrthoDB" id="6400838at2"/>
<dbReference type="AlphaFoldDB" id="A0A5B8VXT0"/>
<reference evidence="2 3" key="1">
    <citation type="journal article" date="2013" name="J. Microbiol.">
        <title>Mucilaginibacter ginsenosidivorax sp. nov., with ginsenoside converting activity isolated from sediment.</title>
        <authorList>
            <person name="Kim J.K."/>
            <person name="Choi T.E."/>
            <person name="Liu Q.M."/>
            <person name="Park H.Y."/>
            <person name="Yi T.H."/>
            <person name="Yoon M.H."/>
            <person name="Kim S.C."/>
            <person name="Im W.T."/>
        </authorList>
    </citation>
    <scope>NUCLEOTIDE SEQUENCE [LARGE SCALE GENOMIC DNA]</scope>
    <source>
        <strain evidence="2 3">KHI28</strain>
    </source>
</reference>
<keyword evidence="3" id="KW-1185">Reference proteome</keyword>
<dbReference type="Proteomes" id="UP000321362">
    <property type="component" value="Chromosome"/>
</dbReference>
<evidence type="ECO:0000313" key="3">
    <source>
        <dbReference type="Proteomes" id="UP000321362"/>
    </source>
</evidence>
<gene>
    <name evidence="2" type="ORF">FSB76_09385</name>
</gene>
<evidence type="ECO:0000256" key="1">
    <source>
        <dbReference type="SAM" id="Phobius"/>
    </source>
</evidence>
<keyword evidence="1" id="KW-0472">Membrane</keyword>
<proteinExistence type="predicted"/>
<sequence length="161" mass="18591">MNFFPFENLVILTPHQPAEVEAILQKAVMPSRFNYENWVFYNKKEPLFIGDVFNLQFRFKPPHSPRAAMVPIAKGGITPHLQGSKITLKIFPSMIIFMMIGMLFCWEVAFIFISRTIKDNFSYWLPFVAPILAYLLLVVFYKYEASGVKSSLLKLLDGKFA</sequence>
<dbReference type="RefSeq" id="WP_147053324.1">
    <property type="nucleotide sequence ID" value="NZ_CP042437.1"/>
</dbReference>
<organism evidence="2 3">
    <name type="scientific">Mucilaginibacter ginsenosidivorax</name>
    <dbReference type="NCBI Taxonomy" id="862126"/>
    <lineage>
        <taxon>Bacteria</taxon>
        <taxon>Pseudomonadati</taxon>
        <taxon>Bacteroidota</taxon>
        <taxon>Sphingobacteriia</taxon>
        <taxon>Sphingobacteriales</taxon>
        <taxon>Sphingobacteriaceae</taxon>
        <taxon>Mucilaginibacter</taxon>
    </lineage>
</organism>
<dbReference type="EMBL" id="CP042437">
    <property type="protein sequence ID" value="QEC76143.1"/>
    <property type="molecule type" value="Genomic_DNA"/>
</dbReference>
<feature type="transmembrane region" description="Helical" evidence="1">
    <location>
        <begin position="123"/>
        <end position="141"/>
    </location>
</feature>
<protein>
    <submittedName>
        <fullName evidence="2">Uncharacterized protein</fullName>
    </submittedName>
</protein>
<evidence type="ECO:0000313" key="2">
    <source>
        <dbReference type="EMBL" id="QEC76143.1"/>
    </source>
</evidence>
<feature type="transmembrane region" description="Helical" evidence="1">
    <location>
        <begin position="95"/>
        <end position="117"/>
    </location>
</feature>
<name>A0A5B8VXT0_9SPHI</name>
<dbReference type="KEGG" id="mgk:FSB76_09385"/>
<accession>A0A5B8VXT0</accession>
<keyword evidence="1" id="KW-1133">Transmembrane helix</keyword>
<keyword evidence="1" id="KW-0812">Transmembrane</keyword>